<keyword evidence="4" id="KW-1185">Reference proteome</keyword>
<feature type="transmembrane region" description="Helical" evidence="2">
    <location>
        <begin position="82"/>
        <end position="101"/>
    </location>
</feature>
<keyword evidence="2" id="KW-0472">Membrane</keyword>
<dbReference type="NCBIfam" id="NF037959">
    <property type="entry name" value="MFS_SpdSyn"/>
    <property type="match status" value="1"/>
</dbReference>
<feature type="transmembrane region" description="Helical" evidence="2">
    <location>
        <begin position="456"/>
        <end position="473"/>
    </location>
</feature>
<feature type="transmembrane region" description="Helical" evidence="2">
    <location>
        <begin position="435"/>
        <end position="451"/>
    </location>
</feature>
<feature type="transmembrane region" description="Helical" evidence="2">
    <location>
        <begin position="258"/>
        <end position="278"/>
    </location>
</feature>
<dbReference type="PANTHER" id="PTHR43317">
    <property type="entry name" value="THERMOSPERMINE SYNTHASE ACAULIS5"/>
    <property type="match status" value="1"/>
</dbReference>
<evidence type="ECO:0000256" key="2">
    <source>
        <dbReference type="SAM" id="Phobius"/>
    </source>
</evidence>
<feature type="transmembrane region" description="Helical" evidence="2">
    <location>
        <begin position="398"/>
        <end position="415"/>
    </location>
</feature>
<feature type="transmembrane region" description="Helical" evidence="2">
    <location>
        <begin position="113"/>
        <end position="132"/>
    </location>
</feature>
<feature type="transmembrane region" description="Helical" evidence="2">
    <location>
        <begin position="375"/>
        <end position="391"/>
    </location>
</feature>
<feature type="transmembrane region" description="Helical" evidence="2">
    <location>
        <begin position="18"/>
        <end position="38"/>
    </location>
</feature>
<dbReference type="InterPro" id="IPR036259">
    <property type="entry name" value="MFS_trans_sf"/>
</dbReference>
<proteinExistence type="predicted"/>
<comment type="caution">
    <text evidence="3">The sequence shown here is derived from an EMBL/GenBank/DDBJ whole genome shotgun (WGS) entry which is preliminary data.</text>
</comment>
<protein>
    <submittedName>
        <fullName evidence="3">Fused MFS/spermidine synthase</fullName>
    </submittedName>
</protein>
<dbReference type="SUPFAM" id="SSF53335">
    <property type="entry name" value="S-adenosyl-L-methionine-dependent methyltransferases"/>
    <property type="match status" value="1"/>
</dbReference>
<dbReference type="SUPFAM" id="SSF103473">
    <property type="entry name" value="MFS general substrate transporter"/>
    <property type="match status" value="1"/>
</dbReference>
<feature type="transmembrane region" description="Helical" evidence="2">
    <location>
        <begin position="285"/>
        <end position="306"/>
    </location>
</feature>
<gene>
    <name evidence="3" type="ORF">Q0812_11225</name>
</gene>
<dbReference type="PANTHER" id="PTHR43317:SF1">
    <property type="entry name" value="THERMOSPERMINE SYNTHASE ACAULIS5"/>
    <property type="match status" value="1"/>
</dbReference>
<feature type="transmembrane region" description="Helical" evidence="2">
    <location>
        <begin position="50"/>
        <end position="70"/>
    </location>
</feature>
<keyword evidence="1" id="KW-0620">Polyamine biosynthesis</keyword>
<feature type="transmembrane region" description="Helical" evidence="2">
    <location>
        <begin position="232"/>
        <end position="252"/>
    </location>
</feature>
<feature type="transmembrane region" description="Helical" evidence="2">
    <location>
        <begin position="312"/>
        <end position="334"/>
    </location>
</feature>
<feature type="transmembrane region" description="Helical" evidence="2">
    <location>
        <begin position="185"/>
        <end position="206"/>
    </location>
</feature>
<dbReference type="RefSeq" id="WP_302110427.1">
    <property type="nucleotide sequence ID" value="NZ_JAUKTR010000004.1"/>
</dbReference>
<feature type="transmembrane region" description="Helical" evidence="2">
    <location>
        <begin position="346"/>
        <end position="369"/>
    </location>
</feature>
<reference evidence="3" key="1">
    <citation type="submission" date="2023-07" db="EMBL/GenBank/DDBJ databases">
        <title>Brevundimonas soil sp. nov., isolated from the soil of chemical plant.</title>
        <authorList>
            <person name="Wu N."/>
        </authorList>
    </citation>
    <scope>NUCLEOTIDE SEQUENCE</scope>
    <source>
        <strain evidence="3">XZ-24</strain>
    </source>
</reference>
<feature type="transmembrane region" description="Helical" evidence="2">
    <location>
        <begin position="153"/>
        <end position="173"/>
    </location>
</feature>
<sequence length="759" mass="83500">MTQAAVTTGERGRFETGWFALSVFVSASLLFVVQPMVTKLLLPLLGGSPSVWNTAMVFFQAALLAGYAYAHALQRLSSLRSQMLVHGVLLLLAALFLPLHVTGLLGEPDPARPIVWTLGVLVLSIGAPFAVLSSTAPLIQAWFARVRTGEDPYPLYAASNLGSFVALLSYPILIEPLLGLTAQRWSWTVGYGVFVLVLAALAMIILRRSQPVAEAADEPATRSPSISWRERLIWVALAFIPSSLMLGVTLHLSTDVASAPFLWVAPLALYLLTFVIAFQAKPWIPYPITLIFQAAAAGACIAILPFRTAEWALLFGIHLVAFFFTALMCHQGLALRRPAPDRLTEFYLWISVGGVLGGIFNALLAPVIFDVVREYPLVLVLAALARPWQWGKPSWREIFLVVTGLLACLVPPFLMDYLTANPEVLSDFSTDDALVATRLLLGLAAICAFLVREQTFAFLALLIAISFSGHAAAEQTRFVENQRSFFGVLRIGVLNEPRMGGEMRMLLHGTTLHGAQAVDPSYQCNPTLYYARVTPLGEAVTRIQARSPSASIGVVGQGTGVMAAYKRAADDFTYYEIDPLVDRMARDPSRFTYISDCAEGPIQTVLGDARLSLRREPDGRFDLLVVDAFSSDSIPTHLLTEEAIREYLRVVKPNGVVVLHLSNRNLEIVQPALAAGRALGVPTRYKLYIEPQGMPALSQASTEALILSPTEAGLEDFTFQDNWTERSPERVRPWTDDYVNLFGALLRSWRIEWESRRRD</sequence>
<name>A0ABT8SN49_9CAUL</name>
<evidence type="ECO:0000313" key="3">
    <source>
        <dbReference type="EMBL" id="MDO1559997.1"/>
    </source>
</evidence>
<organism evidence="3 4">
    <name type="scientific">Peiella sedimenti</name>
    <dbReference type="NCBI Taxonomy" id="3061083"/>
    <lineage>
        <taxon>Bacteria</taxon>
        <taxon>Pseudomonadati</taxon>
        <taxon>Pseudomonadota</taxon>
        <taxon>Alphaproteobacteria</taxon>
        <taxon>Caulobacterales</taxon>
        <taxon>Caulobacteraceae</taxon>
        <taxon>Peiella</taxon>
    </lineage>
</organism>
<dbReference type="EMBL" id="JAUKTR010000004">
    <property type="protein sequence ID" value="MDO1559997.1"/>
    <property type="molecule type" value="Genomic_DNA"/>
</dbReference>
<accession>A0ABT8SN49</accession>
<dbReference type="Gene3D" id="3.40.50.150">
    <property type="entry name" value="Vaccinia Virus protein VP39"/>
    <property type="match status" value="1"/>
</dbReference>
<keyword evidence="2" id="KW-0812">Transmembrane</keyword>
<dbReference type="Proteomes" id="UP001169063">
    <property type="component" value="Unassembled WGS sequence"/>
</dbReference>
<dbReference type="InterPro" id="IPR029063">
    <property type="entry name" value="SAM-dependent_MTases_sf"/>
</dbReference>
<dbReference type="Gene3D" id="1.20.1250.20">
    <property type="entry name" value="MFS general substrate transporter like domains"/>
    <property type="match status" value="1"/>
</dbReference>
<keyword evidence="2" id="KW-1133">Transmembrane helix</keyword>
<evidence type="ECO:0000256" key="1">
    <source>
        <dbReference type="ARBA" id="ARBA00023115"/>
    </source>
</evidence>
<evidence type="ECO:0000313" key="4">
    <source>
        <dbReference type="Proteomes" id="UP001169063"/>
    </source>
</evidence>